<dbReference type="Gene3D" id="3.40.50.720">
    <property type="entry name" value="NAD(P)-binding Rossmann-like Domain"/>
    <property type="match status" value="1"/>
</dbReference>
<dbReference type="SUPFAM" id="SSF51735">
    <property type="entry name" value="NAD(P)-binding Rossmann-fold domains"/>
    <property type="match status" value="1"/>
</dbReference>
<comment type="caution">
    <text evidence="4">The sequence shown here is derived from an EMBL/GenBank/DDBJ whole genome shotgun (WGS) entry which is preliminary data.</text>
</comment>
<gene>
    <name evidence="4" type="ORF">KGMB01110_24190</name>
</gene>
<dbReference type="PANTHER" id="PTHR43818">
    <property type="entry name" value="BCDNA.GH03377"/>
    <property type="match status" value="1"/>
</dbReference>
<dbReference type="Pfam" id="PF22725">
    <property type="entry name" value="GFO_IDH_MocA_C3"/>
    <property type="match status" value="1"/>
</dbReference>
<keyword evidence="1" id="KW-0560">Oxidoreductase</keyword>
<dbReference type="InterPro" id="IPR050463">
    <property type="entry name" value="Gfo/Idh/MocA_oxidrdct_glycsds"/>
</dbReference>
<dbReference type="InterPro" id="IPR000683">
    <property type="entry name" value="Gfo/Idh/MocA-like_OxRdtase_N"/>
</dbReference>
<dbReference type="GO" id="GO:0016491">
    <property type="term" value="F:oxidoreductase activity"/>
    <property type="evidence" value="ECO:0007669"/>
    <property type="project" value="UniProtKB-KW"/>
</dbReference>
<evidence type="ECO:0000259" key="3">
    <source>
        <dbReference type="Pfam" id="PF22725"/>
    </source>
</evidence>
<dbReference type="SUPFAM" id="SSF55347">
    <property type="entry name" value="Glyceraldehyde-3-phosphate dehydrogenase-like, C-terminal domain"/>
    <property type="match status" value="1"/>
</dbReference>
<evidence type="ECO:0000313" key="5">
    <source>
        <dbReference type="Proteomes" id="UP000265643"/>
    </source>
</evidence>
<proteinExistence type="predicted"/>
<dbReference type="InterPro" id="IPR036291">
    <property type="entry name" value="NAD(P)-bd_dom_sf"/>
</dbReference>
<keyword evidence="5" id="KW-1185">Reference proteome</keyword>
<dbReference type="RefSeq" id="WP_119298606.1">
    <property type="nucleotide sequence ID" value="NZ_BHGK01000001.1"/>
</dbReference>
<name>A0A391PE57_9FIRM</name>
<dbReference type="Gene3D" id="3.30.360.10">
    <property type="entry name" value="Dihydrodipicolinate Reductase, domain 2"/>
    <property type="match status" value="1"/>
</dbReference>
<evidence type="ECO:0000256" key="1">
    <source>
        <dbReference type="ARBA" id="ARBA00023002"/>
    </source>
</evidence>
<evidence type="ECO:0000259" key="2">
    <source>
        <dbReference type="Pfam" id="PF01408"/>
    </source>
</evidence>
<dbReference type="GO" id="GO:0000166">
    <property type="term" value="F:nucleotide binding"/>
    <property type="evidence" value="ECO:0007669"/>
    <property type="project" value="InterPro"/>
</dbReference>
<feature type="domain" description="Gfo/Idh/MocA-like oxidoreductase N-terminal" evidence="2">
    <location>
        <begin position="2"/>
        <end position="115"/>
    </location>
</feature>
<evidence type="ECO:0000313" key="4">
    <source>
        <dbReference type="EMBL" id="GCA67983.1"/>
    </source>
</evidence>
<dbReference type="InterPro" id="IPR055170">
    <property type="entry name" value="GFO_IDH_MocA-like_dom"/>
</dbReference>
<dbReference type="Pfam" id="PF01408">
    <property type="entry name" value="GFO_IDH_MocA"/>
    <property type="match status" value="1"/>
</dbReference>
<feature type="domain" description="GFO/IDH/MocA-like oxidoreductase" evidence="3">
    <location>
        <begin position="127"/>
        <end position="274"/>
    </location>
</feature>
<reference evidence="5" key="1">
    <citation type="submission" date="2018-09" db="EMBL/GenBank/DDBJ databases">
        <title>Draft Genome Sequence of Mediterraneibacter sp. KCTC 15684.</title>
        <authorList>
            <person name="Kim J.S."/>
            <person name="Han K.I."/>
            <person name="Suh M.K."/>
            <person name="Lee K.C."/>
            <person name="Eom M.K."/>
            <person name="Lee J.H."/>
            <person name="Park S.H."/>
            <person name="Kang S.W."/>
            <person name="Park J.E."/>
            <person name="Oh B.S."/>
            <person name="Yu S.Y."/>
            <person name="Choi S.H."/>
            <person name="Lee D.H."/>
            <person name="Yoon H."/>
            <person name="Kim B."/>
            <person name="Yang S.J."/>
            <person name="Lee J.S."/>
        </authorList>
    </citation>
    <scope>NUCLEOTIDE SEQUENCE [LARGE SCALE GENOMIC DNA]</scope>
    <source>
        <strain evidence="5">KCTC 15684</strain>
    </source>
</reference>
<protein>
    <submittedName>
        <fullName evidence="4">Oxidoreductase</fullName>
    </submittedName>
</protein>
<dbReference type="Proteomes" id="UP000265643">
    <property type="component" value="Unassembled WGS sequence"/>
</dbReference>
<sequence length="357" mass="39719">MKAGIIGTGFAAEVHMKALRSCGITVDTVMSQREEKAKAFAEKWKIPQWTVTAEKLMESDVDVIHICTPPATHGRLVRQALEAGKHVLCEKPLSLSAEEAKGLAELAKESGKVCGMVLNVRYHMACQRAKELIGKGEIGRPILIHGMYLQEFGALPTPYDWRYHPETGGEMRAVSEIGTHWFDIAEYLSGQEIEQVSAMFANYTPNRIVKDGIMYPDTEGKEATVQKIMVESEDAAVIQMKFKNQAIGSVILSEVSPGRGNHLSLEITGTDGNLWWNEEENNQLFVAKHGESVRKEVFAFGNGFSETFTTMFESFYQAVESEKTSDVYPDFERGARIAQICQSVWKSAKADGAWENI</sequence>
<organism evidence="4 5">
    <name type="scientific">Mediterraneibacter butyricigenes</name>
    <dbReference type="NCBI Taxonomy" id="2316025"/>
    <lineage>
        <taxon>Bacteria</taxon>
        <taxon>Bacillati</taxon>
        <taxon>Bacillota</taxon>
        <taxon>Clostridia</taxon>
        <taxon>Lachnospirales</taxon>
        <taxon>Lachnospiraceae</taxon>
        <taxon>Mediterraneibacter</taxon>
    </lineage>
</organism>
<dbReference type="EMBL" id="BHGK01000001">
    <property type="protein sequence ID" value="GCA67983.1"/>
    <property type="molecule type" value="Genomic_DNA"/>
</dbReference>
<accession>A0A391PE57</accession>
<dbReference type="PANTHER" id="PTHR43818:SF11">
    <property type="entry name" value="BCDNA.GH03377"/>
    <property type="match status" value="1"/>
</dbReference>
<dbReference type="AlphaFoldDB" id="A0A391PE57"/>